<protein>
    <submittedName>
        <fullName evidence="1">Uncharacterized protein</fullName>
    </submittedName>
</protein>
<dbReference type="OrthoDB" id="518032at2"/>
<sequence>MLEPLEKQPENSFRPYLQHLGKSPDEQLQKNQAAMKVLKQWLEAKFTAEEKEVIDNSWADFQQIVDNARTTGSKVYQKPE</sequence>
<gene>
    <name evidence="1" type="ORF">NIES2119_17870</name>
</gene>
<dbReference type="EMBL" id="MRCE01000017">
    <property type="protein sequence ID" value="OKH36182.1"/>
    <property type="molecule type" value="Genomic_DNA"/>
</dbReference>
<dbReference type="AlphaFoldDB" id="A0A1U7IGH0"/>
<accession>A0A1U7IGH0</accession>
<dbReference type="RefSeq" id="WP_073594864.1">
    <property type="nucleotide sequence ID" value="NZ_MRCE01000017.1"/>
</dbReference>
<dbReference type="Proteomes" id="UP000185860">
    <property type="component" value="Unassembled WGS sequence"/>
</dbReference>
<proteinExistence type="predicted"/>
<reference evidence="1 2" key="1">
    <citation type="submission" date="2016-11" db="EMBL/GenBank/DDBJ databases">
        <title>Draft Genome Sequences of Nine Cyanobacterial Strains from Diverse Habitats.</title>
        <authorList>
            <person name="Zhu T."/>
            <person name="Hou S."/>
            <person name="Lu X."/>
            <person name="Hess W.R."/>
        </authorList>
    </citation>
    <scope>NUCLEOTIDE SEQUENCE [LARGE SCALE GENOMIC DNA]</scope>
    <source>
        <strain evidence="1 2">IAM M-71</strain>
    </source>
</reference>
<name>A0A1U7IGH0_9CYAN</name>
<organism evidence="1 2">
    <name type="scientific">[Phormidium ambiguum] IAM M-71</name>
    <dbReference type="NCBI Taxonomy" id="454136"/>
    <lineage>
        <taxon>Bacteria</taxon>
        <taxon>Bacillati</taxon>
        <taxon>Cyanobacteriota</taxon>
        <taxon>Cyanophyceae</taxon>
        <taxon>Oscillatoriophycideae</taxon>
        <taxon>Aerosakkonematales</taxon>
        <taxon>Aerosakkonemataceae</taxon>
        <taxon>Floridanema</taxon>
    </lineage>
</organism>
<evidence type="ECO:0000313" key="1">
    <source>
        <dbReference type="EMBL" id="OKH36182.1"/>
    </source>
</evidence>
<evidence type="ECO:0000313" key="2">
    <source>
        <dbReference type="Proteomes" id="UP000185860"/>
    </source>
</evidence>
<dbReference type="STRING" id="454136.NIES2119_17870"/>
<comment type="caution">
    <text evidence="1">The sequence shown here is derived from an EMBL/GenBank/DDBJ whole genome shotgun (WGS) entry which is preliminary data.</text>
</comment>